<dbReference type="PANTHER" id="PTHR47343:SF1">
    <property type="entry name" value="TRANSCRIPTIONAL ACTIVATOR SPT7"/>
    <property type="match status" value="1"/>
</dbReference>
<evidence type="ECO:0000256" key="7">
    <source>
        <dbReference type="ARBA" id="ARBA00093633"/>
    </source>
</evidence>
<keyword evidence="5" id="KW-0804">Transcription</keyword>
<reference evidence="12" key="1">
    <citation type="submission" date="2019-03" db="EMBL/GenBank/DDBJ databases">
        <title>Snf2 controls pulcherriminic acid biosynthesis and connects pigmentation and antifungal activity of the yeast Metschnikowia pulcherrima.</title>
        <authorList>
            <person name="Gore-Lloyd D."/>
            <person name="Sumann I."/>
            <person name="Brachmann A.O."/>
            <person name="Schneeberger K."/>
            <person name="Ortiz-Merino R.A."/>
            <person name="Moreno-Beltran M."/>
            <person name="Schlaefli M."/>
            <person name="Kirner P."/>
            <person name="Santos Kron A."/>
            <person name="Wolfe K.H."/>
            <person name="Piel J."/>
            <person name="Ahrens C.H."/>
            <person name="Henk D."/>
            <person name="Freimoser F.M."/>
        </authorList>
    </citation>
    <scope>NUCLEOTIDE SEQUENCE [LARGE SCALE GENOMIC DNA]</scope>
    <source>
        <strain evidence="12">APC 1.2</strain>
    </source>
</reference>
<evidence type="ECO:0000256" key="4">
    <source>
        <dbReference type="ARBA" id="ARBA00023117"/>
    </source>
</evidence>
<sequence length="1082" mass="123003">MEKLSSFQGNDLRRLFELAKKLHEKAFFKEVLNNYQYQILKHVLELDNFELWKEVLEGNCVLKIDVSTEKPDLEEEQESFEEGVKPISALALNLRFLLWEKAIDYYYANSLKSEVHSRMYNIEHSSEDYDLIEQLEPNPAELTETTPTVSEEKAKVTVRAEEDDYDDDDDDENEDEGGVQRGKNDGNLKNVPNQATETTAVGASSNGTSFERSDSGHIVLRLPQNMFQAKSGDTSQTEPFQAQIAADDMAPAATSLEDRDLQIKNFNKMYHNFEYDRETLIKRRKLEKSDLQIENSKGNENGNPEIQINFGAASHSLKHLLNTIRDKRDNISLSDLELRSLFLDIRKNRGKWANDDRVGQEELYEACEKVLLDLRGYTEHSTPFLNKVSKREAPNYGLIIKTPMDLNTVLKKLKSLAYNSKAEFVDDLMLIWNNCLLYNADPKHFLRAHALAMQKRTQKLAPSIPDITIKNRADLEKDDEVENEHNATPAGKGGKSSKKGQMRRREEVVKEEESDFGVAELHNNASSAENGTPASPSVTASVAPENGHATTNDENAEDEEEEAEEAEDEREDDNDDIQDAELQAWKVFTAKSRANYCSSRAALFDENFRLKMDAEAIIRESSKMSDFNHFLDNKEVVSKGNKLLDNDEPYLLEYDIAGGVPEIPYPGVDDATQERYENQMAEKLVASADPQAGNQSSGLVLSTTNGLNEAYTKNITEMQEIRKICFKISLIRQMQTQQFMHRTQMQQPEIEYLKEVDIDPVSKLPNHDIDSPDVQYAALRKSVAKISMHTGFELTEQYAVNTLTQVAERYMLNLARSMKLHCESTSRNTVGPAEALLLSLLEHGVEKPDDLYTFIQEKVKKTEGKLKDLRGKLSGFLKELLRPSLEKFSEGNFDDNSEQFTTGDFTTELGDDFFGFKELGLDKEFNLLSSSVPVYLLHSRLHSSFNNTGPTNKTSKYEDLRDWPVIRLRKEDVGNQIGLLQGFYQSLADRSEAAHAKLQRKKGEVHDDDDDSHLYLLEDEDLPQKQRNIRPRLPPNGKILSVKKKPLSSAYILPEEEEDDEAIDDKSMFDIIDGLDEIQLTA</sequence>
<evidence type="ECO:0000256" key="3">
    <source>
        <dbReference type="ARBA" id="ARBA00023015"/>
    </source>
</evidence>
<feature type="compositionally biased region" description="Acidic residues" evidence="9">
    <location>
        <begin position="554"/>
        <end position="575"/>
    </location>
</feature>
<comment type="subcellular location">
    <subcellularLocation>
        <location evidence="1">Nucleus</location>
    </subcellularLocation>
</comment>
<keyword evidence="12" id="KW-1185">Reference proteome</keyword>
<dbReference type="SMART" id="SM00576">
    <property type="entry name" value="BTP"/>
    <property type="match status" value="1"/>
</dbReference>
<feature type="region of interest" description="Disordered" evidence="9">
    <location>
        <begin position="139"/>
        <end position="193"/>
    </location>
</feature>
<gene>
    <name evidence="11" type="primary">MPUL0D06750</name>
    <name evidence="11" type="ORF">METSCH_D06750</name>
</gene>
<dbReference type="SMART" id="SM00297">
    <property type="entry name" value="BROMO"/>
    <property type="match status" value="1"/>
</dbReference>
<dbReference type="GO" id="GO:0005634">
    <property type="term" value="C:nucleus"/>
    <property type="evidence" value="ECO:0007669"/>
    <property type="project" value="UniProtKB-SubCell"/>
</dbReference>
<evidence type="ECO:0000256" key="2">
    <source>
        <dbReference type="ARBA" id="ARBA00022553"/>
    </source>
</evidence>
<keyword evidence="6" id="KW-0539">Nucleus</keyword>
<dbReference type="PROSITE" id="PS50014">
    <property type="entry name" value="BROMODOMAIN_2"/>
    <property type="match status" value="1"/>
</dbReference>
<dbReference type="SUPFAM" id="SSF47370">
    <property type="entry name" value="Bromodomain"/>
    <property type="match status" value="1"/>
</dbReference>
<dbReference type="GO" id="GO:0005198">
    <property type="term" value="F:structural molecule activity"/>
    <property type="evidence" value="ECO:0007669"/>
    <property type="project" value="TreeGrafter"/>
</dbReference>
<feature type="region of interest" description="Disordered" evidence="9">
    <location>
        <begin position="475"/>
        <end position="575"/>
    </location>
</feature>
<dbReference type="InterPro" id="IPR037782">
    <property type="entry name" value="Spt7"/>
</dbReference>
<feature type="domain" description="Bromo" evidence="10">
    <location>
        <begin position="376"/>
        <end position="446"/>
    </location>
</feature>
<dbReference type="InterPro" id="IPR009072">
    <property type="entry name" value="Histone-fold"/>
</dbReference>
<accession>A0A4P6XQ17</accession>
<dbReference type="PANTHER" id="PTHR47343">
    <property type="entry name" value="TRANSCRIPTIONAL ACTIVATOR SPT7"/>
    <property type="match status" value="1"/>
</dbReference>
<dbReference type="GO" id="GO:0000124">
    <property type="term" value="C:SAGA complex"/>
    <property type="evidence" value="ECO:0007669"/>
    <property type="project" value="InterPro"/>
</dbReference>
<dbReference type="InterPro" id="IPR001487">
    <property type="entry name" value="Bromodomain"/>
</dbReference>
<proteinExistence type="predicted"/>
<evidence type="ECO:0000256" key="6">
    <source>
        <dbReference type="ARBA" id="ARBA00023242"/>
    </source>
</evidence>
<keyword evidence="4 8" id="KW-0103">Bromodomain</keyword>
<keyword evidence="2" id="KW-0597">Phosphoprotein</keyword>
<dbReference type="PRINTS" id="PR00503">
    <property type="entry name" value="BROMODOMAIN"/>
</dbReference>
<dbReference type="GO" id="GO:0006357">
    <property type="term" value="P:regulation of transcription by RNA polymerase II"/>
    <property type="evidence" value="ECO:0007669"/>
    <property type="project" value="UniProtKB-ARBA"/>
</dbReference>
<evidence type="ECO:0000256" key="8">
    <source>
        <dbReference type="PROSITE-ProRule" id="PRU00035"/>
    </source>
</evidence>
<evidence type="ECO:0000256" key="1">
    <source>
        <dbReference type="ARBA" id="ARBA00004123"/>
    </source>
</evidence>
<dbReference type="Pfam" id="PF07524">
    <property type="entry name" value="Bromo_TP"/>
    <property type="match status" value="1"/>
</dbReference>
<dbReference type="Proteomes" id="UP000292447">
    <property type="component" value="Chromosome IV"/>
</dbReference>
<dbReference type="STRING" id="2163413.A0A4P6XQ17"/>
<evidence type="ECO:0000256" key="5">
    <source>
        <dbReference type="ARBA" id="ARBA00023163"/>
    </source>
</evidence>
<dbReference type="GO" id="GO:0046982">
    <property type="term" value="F:protein heterodimerization activity"/>
    <property type="evidence" value="ECO:0007669"/>
    <property type="project" value="InterPro"/>
</dbReference>
<dbReference type="FunFam" id="1.20.920.10:FF:000032">
    <property type="entry name" value="Transcriptional activator spt7"/>
    <property type="match status" value="1"/>
</dbReference>
<dbReference type="GO" id="GO:0046695">
    <property type="term" value="C:SLIK (SAGA-like) complex"/>
    <property type="evidence" value="ECO:0007669"/>
    <property type="project" value="InterPro"/>
</dbReference>
<dbReference type="InterPro" id="IPR036427">
    <property type="entry name" value="Bromodomain-like_sf"/>
</dbReference>
<dbReference type="InterPro" id="IPR006565">
    <property type="entry name" value="BTP"/>
</dbReference>
<feature type="compositionally biased region" description="Basic and acidic residues" evidence="9">
    <location>
        <begin position="150"/>
        <end position="160"/>
    </location>
</feature>
<dbReference type="Pfam" id="PF00439">
    <property type="entry name" value="Bromodomain"/>
    <property type="match status" value="1"/>
</dbReference>
<organism evidence="11 12">
    <name type="scientific">Metschnikowia aff. pulcherrima</name>
    <dbReference type="NCBI Taxonomy" id="2163413"/>
    <lineage>
        <taxon>Eukaryota</taxon>
        <taxon>Fungi</taxon>
        <taxon>Dikarya</taxon>
        <taxon>Ascomycota</taxon>
        <taxon>Saccharomycotina</taxon>
        <taxon>Pichiomycetes</taxon>
        <taxon>Metschnikowiaceae</taxon>
        <taxon>Metschnikowia</taxon>
    </lineage>
</organism>
<feature type="compositionally biased region" description="Polar residues" evidence="9">
    <location>
        <begin position="523"/>
        <end position="540"/>
    </location>
</feature>
<evidence type="ECO:0000313" key="12">
    <source>
        <dbReference type="Proteomes" id="UP000292447"/>
    </source>
</evidence>
<name>A0A4P6XQ17_9ASCO</name>
<evidence type="ECO:0000313" key="11">
    <source>
        <dbReference type="EMBL" id="QBM89597.1"/>
    </source>
</evidence>
<evidence type="ECO:0000259" key="10">
    <source>
        <dbReference type="PROSITE" id="PS50014"/>
    </source>
</evidence>
<keyword evidence="3" id="KW-0805">Transcription regulation</keyword>
<dbReference type="EMBL" id="CP034459">
    <property type="protein sequence ID" value="QBM89597.1"/>
    <property type="molecule type" value="Genomic_DNA"/>
</dbReference>
<protein>
    <recommendedName>
        <fullName evidence="7">SAGA complex subunit Spt7</fullName>
    </recommendedName>
</protein>
<evidence type="ECO:0000256" key="9">
    <source>
        <dbReference type="SAM" id="MobiDB-lite"/>
    </source>
</evidence>
<feature type="compositionally biased region" description="Acidic residues" evidence="9">
    <location>
        <begin position="161"/>
        <end position="177"/>
    </location>
</feature>
<dbReference type="GO" id="GO:0006325">
    <property type="term" value="P:chromatin organization"/>
    <property type="evidence" value="ECO:0007669"/>
    <property type="project" value="UniProtKB-ARBA"/>
</dbReference>
<dbReference type="AlphaFoldDB" id="A0A4P6XQ17"/>
<dbReference type="CDD" id="cd05510">
    <property type="entry name" value="Bromo_SPT7_like"/>
    <property type="match status" value="1"/>
</dbReference>
<dbReference type="Gene3D" id="1.10.20.10">
    <property type="entry name" value="Histone, subunit A"/>
    <property type="match status" value="1"/>
</dbReference>
<dbReference type="Gene3D" id="1.20.920.10">
    <property type="entry name" value="Bromodomain-like"/>
    <property type="match status" value="1"/>
</dbReference>